<proteinExistence type="predicted"/>
<evidence type="ECO:0000256" key="1">
    <source>
        <dbReference type="SAM" id="Phobius"/>
    </source>
</evidence>
<sequence>MNRPPMKSIKGRFRKFTKTVLKWAMFGVVFVFFIVSILQIVFVYVVSKGPGRDDIALFHGNRYAISTSESNYELYERKTSRVILPNVTAYYVGKEKSYIMNHSELVIIDEKHGTYVRKPLAEATPDEIAMIEQMKQLRKK</sequence>
<feature type="transmembrane region" description="Helical" evidence="1">
    <location>
        <begin position="20"/>
        <end position="46"/>
    </location>
</feature>
<accession>A0A916Q9M2</accession>
<organism evidence="2 3">
    <name type="scientific">Insulibacter thermoxylanivorax</name>
    <dbReference type="NCBI Taxonomy" id="2749268"/>
    <lineage>
        <taxon>Bacteria</taxon>
        <taxon>Bacillati</taxon>
        <taxon>Bacillota</taxon>
        <taxon>Bacilli</taxon>
        <taxon>Bacillales</taxon>
        <taxon>Paenibacillaceae</taxon>
        <taxon>Insulibacter</taxon>
    </lineage>
</organism>
<evidence type="ECO:0000313" key="2">
    <source>
        <dbReference type="EMBL" id="GFR36737.1"/>
    </source>
</evidence>
<name>A0A916Q9M2_9BACL</name>
<reference evidence="2" key="1">
    <citation type="submission" date="2020-08" db="EMBL/GenBank/DDBJ databases">
        <authorList>
            <person name="Uke A."/>
            <person name="Chhe C."/>
            <person name="Baramee S."/>
            <person name="Kosugi A."/>
        </authorList>
    </citation>
    <scope>NUCLEOTIDE SEQUENCE</scope>
    <source>
        <strain evidence="2">DA-C8</strain>
    </source>
</reference>
<keyword evidence="1" id="KW-0812">Transmembrane</keyword>
<dbReference type="AlphaFoldDB" id="A0A916Q9M2"/>
<reference evidence="2" key="2">
    <citation type="journal article" date="2021" name="Data Brief">
        <title>Draft genome sequence data of the facultative, thermophilic, xylanolytic bacterium Paenibacillus sp. strain DA-C8.</title>
        <authorList>
            <person name="Chhe C."/>
            <person name="Uke A."/>
            <person name="Baramee S."/>
            <person name="Ungkulpasvich U."/>
            <person name="Tachaapaikoon C."/>
            <person name="Pason P."/>
            <person name="Waeonukul R."/>
            <person name="Ratanakhanokchai K."/>
            <person name="Kosugi A."/>
        </authorList>
    </citation>
    <scope>NUCLEOTIDE SEQUENCE</scope>
    <source>
        <strain evidence="2">DA-C8</strain>
    </source>
</reference>
<keyword evidence="1" id="KW-0472">Membrane</keyword>
<protein>
    <submittedName>
        <fullName evidence="2">Uncharacterized protein</fullName>
    </submittedName>
</protein>
<gene>
    <name evidence="2" type="ORF">PRECH8_00330</name>
</gene>
<dbReference type="EMBL" id="BMAQ01000001">
    <property type="protein sequence ID" value="GFR36737.1"/>
    <property type="molecule type" value="Genomic_DNA"/>
</dbReference>
<evidence type="ECO:0000313" key="3">
    <source>
        <dbReference type="Proteomes" id="UP000654993"/>
    </source>
</evidence>
<dbReference type="Proteomes" id="UP000654993">
    <property type="component" value="Unassembled WGS sequence"/>
</dbReference>
<comment type="caution">
    <text evidence="2">The sequence shown here is derived from an EMBL/GenBank/DDBJ whole genome shotgun (WGS) entry which is preliminary data.</text>
</comment>
<dbReference type="RefSeq" id="WP_200965036.1">
    <property type="nucleotide sequence ID" value="NZ_BMAQ01000001.1"/>
</dbReference>
<keyword evidence="1" id="KW-1133">Transmembrane helix</keyword>
<keyword evidence="3" id="KW-1185">Reference proteome</keyword>